<dbReference type="InterPro" id="IPR051734">
    <property type="entry name" value="VapB_TA_antitoxins"/>
</dbReference>
<organism evidence="4 5">
    <name type="scientific">Alysiella crassa</name>
    <dbReference type="NCBI Taxonomy" id="153491"/>
    <lineage>
        <taxon>Bacteria</taxon>
        <taxon>Pseudomonadati</taxon>
        <taxon>Pseudomonadota</taxon>
        <taxon>Betaproteobacteria</taxon>
        <taxon>Neisseriales</taxon>
        <taxon>Neisseriaceae</taxon>
        <taxon>Alysiella</taxon>
    </lineage>
</organism>
<comment type="similarity">
    <text evidence="1">Belongs to the VapB family.</text>
</comment>
<dbReference type="EMBL" id="UFSO01000002">
    <property type="protein sequence ID" value="SSY71035.1"/>
    <property type="molecule type" value="Genomic_DNA"/>
</dbReference>
<sequence>MTATAKLFWTGNSQAVRLPKEFRFEGKEVRIFKQGNQVIIEPIVDDWDWVNDLEPFDDTMEHAILELKNDVPQERDWSVFE</sequence>
<dbReference type="InterPro" id="IPR047976">
    <property type="entry name" value="Anti_VapB2-like"/>
</dbReference>
<dbReference type="Pfam" id="PF04014">
    <property type="entry name" value="MazE_antitoxin"/>
    <property type="match status" value="1"/>
</dbReference>
<dbReference type="STRING" id="1120980.GCA_000745955_01930"/>
<dbReference type="OrthoDB" id="9810009at2"/>
<evidence type="ECO:0000259" key="3">
    <source>
        <dbReference type="PROSITE" id="PS51740"/>
    </source>
</evidence>
<evidence type="ECO:0000256" key="2">
    <source>
        <dbReference type="PROSITE-ProRule" id="PRU01076"/>
    </source>
</evidence>
<proteinExistence type="inferred from homology"/>
<dbReference type="GO" id="GO:0003677">
    <property type="term" value="F:DNA binding"/>
    <property type="evidence" value="ECO:0007669"/>
    <property type="project" value="UniProtKB-UniRule"/>
</dbReference>
<accession>A0A376BN38</accession>
<keyword evidence="5" id="KW-1185">Reference proteome</keyword>
<evidence type="ECO:0000313" key="5">
    <source>
        <dbReference type="Proteomes" id="UP000254209"/>
    </source>
</evidence>
<dbReference type="InterPro" id="IPR037914">
    <property type="entry name" value="SpoVT-AbrB_sf"/>
</dbReference>
<feature type="domain" description="SpoVT-AbrB" evidence="3">
    <location>
        <begin position="5"/>
        <end position="45"/>
    </location>
</feature>
<gene>
    <name evidence="4" type="primary">vapB1_1</name>
    <name evidence="4" type="ORF">NCTC10283_01166</name>
</gene>
<dbReference type="InterPro" id="IPR007159">
    <property type="entry name" value="SpoVT-AbrB_dom"/>
</dbReference>
<dbReference type="SUPFAM" id="SSF89447">
    <property type="entry name" value="AbrB/MazE/MraZ-like"/>
    <property type="match status" value="1"/>
</dbReference>
<protein>
    <submittedName>
        <fullName evidence="4">Antitoxin VapB1</fullName>
    </submittedName>
</protein>
<evidence type="ECO:0000313" key="4">
    <source>
        <dbReference type="EMBL" id="SSY71035.1"/>
    </source>
</evidence>
<dbReference type="SMART" id="SM00966">
    <property type="entry name" value="SpoVT_AbrB"/>
    <property type="match status" value="1"/>
</dbReference>
<keyword evidence="2" id="KW-0238">DNA-binding</keyword>
<dbReference type="PANTHER" id="PTHR37550:SF1">
    <property type="entry name" value="SSL1300 PROTEIN"/>
    <property type="match status" value="1"/>
</dbReference>
<dbReference type="Gene3D" id="2.10.260.10">
    <property type="match status" value="1"/>
</dbReference>
<dbReference type="AlphaFoldDB" id="A0A376BN38"/>
<name>A0A376BN38_9NEIS</name>
<dbReference type="NCBIfam" id="NF040493">
    <property type="entry name" value="TA_anti_VapB"/>
    <property type="match status" value="1"/>
</dbReference>
<evidence type="ECO:0000256" key="1">
    <source>
        <dbReference type="ARBA" id="ARBA00007924"/>
    </source>
</evidence>
<reference evidence="4 5" key="1">
    <citation type="submission" date="2018-06" db="EMBL/GenBank/DDBJ databases">
        <authorList>
            <consortium name="Pathogen Informatics"/>
            <person name="Doyle S."/>
        </authorList>
    </citation>
    <scope>NUCLEOTIDE SEQUENCE [LARGE SCALE GENOMIC DNA]</scope>
    <source>
        <strain evidence="4 5">NCTC10283</strain>
    </source>
</reference>
<dbReference type="PANTHER" id="PTHR37550">
    <property type="entry name" value="ANTITOXIN VAPB1"/>
    <property type="match status" value="1"/>
</dbReference>
<dbReference type="RefSeq" id="WP_034294260.1">
    <property type="nucleotide sequence ID" value="NZ_CP091519.2"/>
</dbReference>
<dbReference type="Proteomes" id="UP000254209">
    <property type="component" value="Unassembled WGS sequence"/>
</dbReference>
<dbReference type="PROSITE" id="PS51740">
    <property type="entry name" value="SPOVT_ABRB"/>
    <property type="match status" value="1"/>
</dbReference>